<dbReference type="InterPro" id="IPR038765">
    <property type="entry name" value="Papain-like_cys_pep_sf"/>
</dbReference>
<evidence type="ECO:0000256" key="12">
    <source>
        <dbReference type="ARBA" id="ARBA00023145"/>
    </source>
</evidence>
<dbReference type="InterPro" id="IPR025661">
    <property type="entry name" value="Pept_asp_AS"/>
</dbReference>
<gene>
    <name evidence="17" type="primary">CATB</name>
    <name evidence="17" type="ORF">T10_530</name>
</gene>
<dbReference type="PRINTS" id="PR00705">
    <property type="entry name" value="PAPAIN"/>
</dbReference>
<evidence type="ECO:0000256" key="2">
    <source>
        <dbReference type="ARBA" id="ARBA00009731"/>
    </source>
</evidence>
<evidence type="ECO:0000256" key="7">
    <source>
        <dbReference type="ARBA" id="ARBA00022801"/>
    </source>
</evidence>
<keyword evidence="11 15" id="KW-0472">Membrane</keyword>
<feature type="region of interest" description="Disordered" evidence="14">
    <location>
        <begin position="222"/>
        <end position="241"/>
    </location>
</feature>
<dbReference type="FunFam" id="3.90.70.10:FF:000031">
    <property type="entry name" value="Cathepsin B"/>
    <property type="match status" value="1"/>
</dbReference>
<dbReference type="GO" id="GO:0004577">
    <property type="term" value="F:N-acetylglucosaminyldiphosphodolichol N-acetylglucosaminyltransferase activity"/>
    <property type="evidence" value="ECO:0007669"/>
    <property type="project" value="TreeGrafter"/>
</dbReference>
<proteinExistence type="inferred from homology"/>
<dbReference type="PANTHER" id="PTHR12154">
    <property type="entry name" value="GLYCOSYL TRANSFERASE-RELATED"/>
    <property type="match status" value="1"/>
</dbReference>
<evidence type="ECO:0000259" key="16">
    <source>
        <dbReference type="SMART" id="SM00645"/>
    </source>
</evidence>
<dbReference type="InterPro" id="IPR013969">
    <property type="entry name" value="Oligosacch_biosynth_Alg14"/>
</dbReference>
<feature type="transmembrane region" description="Helical" evidence="15">
    <location>
        <begin position="601"/>
        <end position="624"/>
    </location>
</feature>
<keyword evidence="13" id="KW-1015">Disulfide bond</keyword>
<dbReference type="CDD" id="cd02620">
    <property type="entry name" value="Peptidase_C1A_CathepsinB"/>
    <property type="match status" value="1"/>
</dbReference>
<dbReference type="PROSITE" id="PS00639">
    <property type="entry name" value="THIOL_PROTEASE_HIS"/>
    <property type="match status" value="1"/>
</dbReference>
<dbReference type="SMART" id="SM00645">
    <property type="entry name" value="Pept_C1"/>
    <property type="match status" value="1"/>
</dbReference>
<dbReference type="PROSITE" id="PS00640">
    <property type="entry name" value="THIOL_PROTEASE_ASN"/>
    <property type="match status" value="1"/>
</dbReference>
<evidence type="ECO:0000256" key="5">
    <source>
        <dbReference type="ARBA" id="ARBA00022692"/>
    </source>
</evidence>
<keyword evidence="18" id="KW-1185">Reference proteome</keyword>
<dbReference type="Proteomes" id="UP000054843">
    <property type="component" value="Unassembled WGS sequence"/>
</dbReference>
<feature type="transmembrane region" description="Helical" evidence="15">
    <location>
        <begin position="414"/>
        <end position="432"/>
    </location>
</feature>
<dbReference type="OrthoDB" id="310895at2759"/>
<dbReference type="AlphaFoldDB" id="A0A0V1MFZ1"/>
<name>A0A0V1MFZ1_9BILA</name>
<dbReference type="STRING" id="268474.A0A0V1MFZ1"/>
<evidence type="ECO:0000256" key="6">
    <source>
        <dbReference type="ARBA" id="ARBA00022729"/>
    </source>
</evidence>
<evidence type="ECO:0000256" key="11">
    <source>
        <dbReference type="ARBA" id="ARBA00023136"/>
    </source>
</evidence>
<dbReference type="GO" id="GO:0008234">
    <property type="term" value="F:cysteine-type peptidase activity"/>
    <property type="evidence" value="ECO:0007669"/>
    <property type="project" value="UniProtKB-KW"/>
</dbReference>
<evidence type="ECO:0000256" key="1">
    <source>
        <dbReference type="ARBA" id="ARBA00004389"/>
    </source>
</evidence>
<dbReference type="Pfam" id="PF08660">
    <property type="entry name" value="Alg14"/>
    <property type="match status" value="1"/>
</dbReference>
<dbReference type="PANTHER" id="PTHR12154:SF4">
    <property type="entry name" value="UDP-N-ACETYLGLUCOSAMINE TRANSFERASE SUBUNIT ALG14 HOMOLOG"/>
    <property type="match status" value="1"/>
</dbReference>
<keyword evidence="7" id="KW-0378">Hydrolase</keyword>
<keyword evidence="9" id="KW-0256">Endoplasmic reticulum</keyword>
<accession>A0A0V1MFZ1</accession>
<dbReference type="Gene3D" id="3.40.50.2000">
    <property type="entry name" value="Glycogen Phosphorylase B"/>
    <property type="match status" value="1"/>
</dbReference>
<dbReference type="EMBL" id="JYDO01000111">
    <property type="protein sequence ID" value="KRZ70586.1"/>
    <property type="molecule type" value="Genomic_DNA"/>
</dbReference>
<feature type="transmembrane region" description="Helical" evidence="15">
    <location>
        <begin position="274"/>
        <end position="293"/>
    </location>
</feature>
<keyword evidence="10 15" id="KW-1133">Transmembrane helix</keyword>
<keyword evidence="12" id="KW-0865">Zymogen</keyword>
<comment type="similarity">
    <text evidence="2">Belongs to the ALG14 family.</text>
</comment>
<evidence type="ECO:0000256" key="4">
    <source>
        <dbReference type="ARBA" id="ARBA00022670"/>
    </source>
</evidence>
<evidence type="ECO:0000256" key="9">
    <source>
        <dbReference type="ARBA" id="ARBA00022824"/>
    </source>
</evidence>
<keyword evidence="6" id="KW-0732">Signal</keyword>
<protein>
    <recommendedName>
        <fullName evidence="3">UDP-N-acetylglucosamine transferase subunit ALG14</fullName>
    </recommendedName>
</protein>
<organism evidence="17 18">
    <name type="scientific">Trichinella papuae</name>
    <dbReference type="NCBI Taxonomy" id="268474"/>
    <lineage>
        <taxon>Eukaryota</taxon>
        <taxon>Metazoa</taxon>
        <taxon>Ecdysozoa</taxon>
        <taxon>Nematoda</taxon>
        <taxon>Enoplea</taxon>
        <taxon>Dorylaimia</taxon>
        <taxon>Trichinellida</taxon>
        <taxon>Trichinellidae</taxon>
        <taxon>Trichinella</taxon>
    </lineage>
</organism>
<keyword evidence="4" id="KW-0645">Protease</keyword>
<evidence type="ECO:0000256" key="8">
    <source>
        <dbReference type="ARBA" id="ARBA00022807"/>
    </source>
</evidence>
<keyword evidence="5 15" id="KW-0812">Transmembrane</keyword>
<dbReference type="InterPro" id="IPR025660">
    <property type="entry name" value="Pept_his_AS"/>
</dbReference>
<sequence>MSSLLWLFENLRVEPFGIIPLASLTGKGGPTTLKHLHIVASYNWQDEPSSSTIYVPGAPKRYVTWPGGRLQEDTGQLIYDINHARLPDGPMDPLFDALEICSESRFDPGAFDLVTDCINLQKLFTFCKGEESSGFFRIDLERVGDAVLACRVEAQDVIQIDFPSHDQSLKAACTQPVHPTLAGSHQRVVAYSFGELRMLVRCEVDCVDYTVEELERQLLEQDEAQSTAVQEPSPVDDPQQQLKHIRSKSTNISSSCSPSVNMTTYPDGRGFPAFTWPLLFFAGSSVVVVAWMTEQNNFKKPVMYKPTDVNRLLKPLPYAALSKVYDLLSKIVAFMRRNDENMKASLIWRGEQFVEIYEKAPTASGAVSQAWRPNNFNVIVSVCRRVDFLLTVIRNKMIHLSDRQKRFVSALKEAFTISMQFCYIPLIIYLEILTNTLKLTSECLGFQQGAEPGHPPLSLVHKFKFSNCKTMSFFIYAFVCFCVCFLLLLIVHYRRHLRHRRTNATVSTCVVLGSGGHTMEILRLVQSLDKSKYNPIHFIIADTDSSSVEKVKPMLLKENHVSFSTIRRCREVKQSISNVILPTLVATGQSLVQIWRTKPELLLCNGPGTCLPVCFAVFFVDLLFGRTCRIIYVESVCRVTRLSLTCKILYYFHIADHVLVQWPELAAIYPRTLYIGSLFAFAWAENYEENYERLKVELERQRQTNGNTFSWKFGRNAYFKNKSIGEIKKLLGYRMLPQTMKEQNEMPVPEDLLNLENFNYPVEFDSRKHWPQCEKVISFIKDQANCGSCWAVSSASVMSDRTCIATDGQFTTLLSDAELLSCCKACGYGCDGGYPQKTFKYWVYSGMPTGGPYGSNDTCKPYPIPPCNHCSEAKTPKCSKSCISTYPLSLKEDRHYGSTYYQFWLGERSMMKDISIYGPIVAGMSVYEDFLHYKEGVYTHESGLYLGGHAVRIIGWGEQDDIPYWLVANSWNTTFGEDGLFKIRRGFDECGIESYASAGRAKV</sequence>
<dbReference type="PROSITE" id="PS00139">
    <property type="entry name" value="THIOL_PROTEASE_CYS"/>
    <property type="match status" value="1"/>
</dbReference>
<comment type="subcellular location">
    <subcellularLocation>
        <location evidence="1">Endoplasmic reticulum membrane</location>
        <topology evidence="1">Single-pass membrane protein</topology>
    </subcellularLocation>
</comment>
<evidence type="ECO:0000256" key="3">
    <source>
        <dbReference type="ARBA" id="ARBA00017467"/>
    </source>
</evidence>
<evidence type="ECO:0000256" key="13">
    <source>
        <dbReference type="ARBA" id="ARBA00023157"/>
    </source>
</evidence>
<comment type="caution">
    <text evidence="17">The sequence shown here is derived from an EMBL/GenBank/DDBJ whole genome shotgun (WGS) entry which is preliminary data.</text>
</comment>
<dbReference type="Pfam" id="PF00112">
    <property type="entry name" value="Peptidase_C1"/>
    <property type="match status" value="1"/>
</dbReference>
<dbReference type="GO" id="GO:0043541">
    <property type="term" value="C:UDP-N-acetylglucosamine transferase complex"/>
    <property type="evidence" value="ECO:0007669"/>
    <property type="project" value="TreeGrafter"/>
</dbReference>
<feature type="domain" description="Peptidase C1A papain C-terminal" evidence="16">
    <location>
        <begin position="760"/>
        <end position="1000"/>
    </location>
</feature>
<evidence type="ECO:0000313" key="18">
    <source>
        <dbReference type="Proteomes" id="UP000054843"/>
    </source>
</evidence>
<feature type="transmembrane region" description="Helical" evidence="15">
    <location>
        <begin position="473"/>
        <end position="491"/>
    </location>
</feature>
<evidence type="ECO:0000313" key="17">
    <source>
        <dbReference type="EMBL" id="KRZ70586.1"/>
    </source>
</evidence>
<evidence type="ECO:0000256" key="10">
    <source>
        <dbReference type="ARBA" id="ARBA00022989"/>
    </source>
</evidence>
<dbReference type="InterPro" id="IPR000169">
    <property type="entry name" value="Pept_cys_AS"/>
</dbReference>
<evidence type="ECO:0000256" key="14">
    <source>
        <dbReference type="SAM" id="MobiDB-lite"/>
    </source>
</evidence>
<dbReference type="SUPFAM" id="SSF54001">
    <property type="entry name" value="Cysteine proteinases"/>
    <property type="match status" value="1"/>
</dbReference>
<dbReference type="Gene3D" id="3.90.70.10">
    <property type="entry name" value="Cysteine proteinases"/>
    <property type="match status" value="1"/>
</dbReference>
<dbReference type="GO" id="GO:0006488">
    <property type="term" value="P:dolichol-linked oligosaccharide biosynthetic process"/>
    <property type="evidence" value="ECO:0007669"/>
    <property type="project" value="InterPro"/>
</dbReference>
<keyword evidence="8" id="KW-0788">Thiol protease</keyword>
<reference evidence="17 18" key="1">
    <citation type="submission" date="2015-01" db="EMBL/GenBank/DDBJ databases">
        <title>Evolution of Trichinella species and genotypes.</title>
        <authorList>
            <person name="Korhonen P.K."/>
            <person name="Edoardo P."/>
            <person name="Giuseppe L.R."/>
            <person name="Gasser R.B."/>
        </authorList>
    </citation>
    <scope>NUCLEOTIDE SEQUENCE [LARGE SCALE GENOMIC DNA]</scope>
    <source>
        <strain evidence="17">ISS1980</strain>
    </source>
</reference>
<evidence type="ECO:0000256" key="15">
    <source>
        <dbReference type="SAM" id="Phobius"/>
    </source>
</evidence>
<dbReference type="GO" id="GO:0006508">
    <property type="term" value="P:proteolysis"/>
    <property type="evidence" value="ECO:0007669"/>
    <property type="project" value="UniProtKB-KW"/>
</dbReference>
<dbReference type="InterPro" id="IPR000668">
    <property type="entry name" value="Peptidase_C1A_C"/>
</dbReference>